<keyword evidence="1" id="KW-0436">Ligase</keyword>
<feature type="non-terminal residue" evidence="1">
    <location>
        <position position="117"/>
    </location>
</feature>
<dbReference type="GO" id="GO:0016874">
    <property type="term" value="F:ligase activity"/>
    <property type="evidence" value="ECO:0007669"/>
    <property type="project" value="UniProtKB-KW"/>
</dbReference>
<gene>
    <name evidence="1" type="primary">murC</name>
    <name evidence="1" type="ORF">g.32736</name>
</gene>
<reference evidence="1" key="2">
    <citation type="journal article" date="2015" name="Gigascience">
        <title>Reconstructing a comprehensive transcriptome assembly of a white-pupal translocated strain of the pest fruit fly Bactrocera cucurbitae.</title>
        <authorList>
            <person name="Sim S.B."/>
            <person name="Calla B."/>
            <person name="Hall B."/>
            <person name="DeRego T."/>
            <person name="Geib S.M."/>
        </authorList>
    </citation>
    <scope>NUCLEOTIDE SEQUENCE</scope>
</reference>
<reference evidence="1" key="1">
    <citation type="submission" date="2014-11" db="EMBL/GenBank/DDBJ databases">
        <authorList>
            <person name="Geib S."/>
        </authorList>
    </citation>
    <scope>NUCLEOTIDE SEQUENCE</scope>
</reference>
<dbReference type="EMBL" id="GBXI01007912">
    <property type="protein sequence ID" value="JAD06380.1"/>
    <property type="molecule type" value="Transcribed_RNA"/>
</dbReference>
<protein>
    <submittedName>
        <fullName evidence="1">UDP-N-acetylmuramate--L-alanine ligase</fullName>
    </submittedName>
</protein>
<sequence>MQQHLTKPSSHHITSRITSLHLNAAGYNPHHYTRTHHTQRLTSLIVKHNNHTIINELNQIFTTKIIKMDRSQRDLPHSILIVNQNARYQPGFYRLFPARNLISVRPFQSARNLIPSV</sequence>
<evidence type="ECO:0000313" key="1">
    <source>
        <dbReference type="EMBL" id="JAD06380.1"/>
    </source>
</evidence>
<accession>A0A0A1X6M3</accession>
<proteinExistence type="predicted"/>
<dbReference type="AlphaFoldDB" id="A0A0A1X6M3"/>
<name>A0A0A1X6M3_ZEUCU</name>
<organism evidence="1">
    <name type="scientific">Zeugodacus cucurbitae</name>
    <name type="common">Melon fruit fly</name>
    <name type="synonym">Bactrocera cucurbitae</name>
    <dbReference type="NCBI Taxonomy" id="28588"/>
    <lineage>
        <taxon>Eukaryota</taxon>
        <taxon>Metazoa</taxon>
        <taxon>Ecdysozoa</taxon>
        <taxon>Arthropoda</taxon>
        <taxon>Hexapoda</taxon>
        <taxon>Insecta</taxon>
        <taxon>Pterygota</taxon>
        <taxon>Neoptera</taxon>
        <taxon>Endopterygota</taxon>
        <taxon>Diptera</taxon>
        <taxon>Brachycera</taxon>
        <taxon>Muscomorpha</taxon>
        <taxon>Tephritoidea</taxon>
        <taxon>Tephritidae</taxon>
        <taxon>Zeugodacus</taxon>
        <taxon>Zeugodacus</taxon>
    </lineage>
</organism>